<dbReference type="PATRIC" id="fig|69.6.peg.275"/>
<dbReference type="AlphaFoldDB" id="A0A0S2DAS6"/>
<gene>
    <name evidence="1" type="ORF">GLE_0276</name>
</gene>
<proteinExistence type="predicted"/>
<name>A0A0S2DAS6_LYSEN</name>
<reference evidence="1 2" key="1">
    <citation type="submission" date="2015-11" db="EMBL/GenBank/DDBJ databases">
        <title>Genome sequences of Lysobacter enzymogenes strain C3 and Lysobacter antibioticus ATCC 29479.</title>
        <authorList>
            <person name="Kobayashi D.Y."/>
        </authorList>
    </citation>
    <scope>NUCLEOTIDE SEQUENCE [LARGE SCALE GENOMIC DNA]</scope>
    <source>
        <strain evidence="1 2">C3</strain>
    </source>
</reference>
<organism evidence="1 2">
    <name type="scientific">Lysobacter enzymogenes</name>
    <dbReference type="NCBI Taxonomy" id="69"/>
    <lineage>
        <taxon>Bacteria</taxon>
        <taxon>Pseudomonadati</taxon>
        <taxon>Pseudomonadota</taxon>
        <taxon>Gammaproteobacteria</taxon>
        <taxon>Lysobacterales</taxon>
        <taxon>Lysobacteraceae</taxon>
        <taxon>Lysobacter</taxon>
    </lineage>
</organism>
<dbReference type="EMBL" id="CP013140">
    <property type="protein sequence ID" value="ALN55634.1"/>
    <property type="molecule type" value="Genomic_DNA"/>
</dbReference>
<dbReference type="KEGG" id="lez:GLE_0276"/>
<dbReference type="STRING" id="69.GLE_0276"/>
<accession>A0A0S2DAS6</accession>
<protein>
    <submittedName>
        <fullName evidence="1">Uncharacterized protein</fullName>
    </submittedName>
</protein>
<evidence type="ECO:0000313" key="1">
    <source>
        <dbReference type="EMBL" id="ALN55634.1"/>
    </source>
</evidence>
<evidence type="ECO:0000313" key="2">
    <source>
        <dbReference type="Proteomes" id="UP000061569"/>
    </source>
</evidence>
<dbReference type="Proteomes" id="UP000061569">
    <property type="component" value="Chromosome"/>
</dbReference>
<sequence length="217" mass="25795">MDIGAMDRREDLIELKDLRIPVERAQLHGWLYEDAGGEPRWSIEVSGRAQRFGDGDFAQALSPRFYDESLPLRIGDWRELEQQRCRFRWQDDEDQGDSLPTLYLCSHLSLPLSELSLGARDGRRFALRWTGLAEANWDEDYGREMPFRIELQIPFVEQEVRFWQRGDDEEVETAARAILRKRGLSDAHLRYREYRRFRDDPGDEHYRLLRAFFDPVE</sequence>